<dbReference type="RefSeq" id="WP_123646460.1">
    <property type="nucleotide sequence ID" value="NZ_RCTY01000015.1"/>
</dbReference>
<name>A0A3N2RL58_LYSEN</name>
<dbReference type="SUPFAM" id="SSF142906">
    <property type="entry name" value="YjbR-like"/>
    <property type="match status" value="1"/>
</dbReference>
<evidence type="ECO:0000313" key="3">
    <source>
        <dbReference type="Proteomes" id="UP000275910"/>
    </source>
</evidence>
<sequence length="154" mass="17593">MDTTALKKFCRAYPGAEETLHAAPSNILVYSVGGKFFAYFKTSEPERWRFSFRSDAERFLELTGIPGIKPARFMGRHHWVTVVDVRQMPADYLRELVDWSYRRALGNLSRKRQAEVLREAGAAVRERLTPVAPPKARPRLLTHSRPAHRAGGRS</sequence>
<dbReference type="InterPro" id="IPR058532">
    <property type="entry name" value="YjbR/MT2646/Rv2570-like"/>
</dbReference>
<evidence type="ECO:0000256" key="1">
    <source>
        <dbReference type="SAM" id="MobiDB-lite"/>
    </source>
</evidence>
<dbReference type="PANTHER" id="PTHR35145:SF1">
    <property type="entry name" value="CYTOPLASMIC PROTEIN"/>
    <property type="match status" value="1"/>
</dbReference>
<dbReference type="Pfam" id="PF04237">
    <property type="entry name" value="YjbR"/>
    <property type="match status" value="1"/>
</dbReference>
<dbReference type="InterPro" id="IPR038056">
    <property type="entry name" value="YjbR-like_sf"/>
</dbReference>
<proteinExistence type="predicted"/>
<feature type="compositionally biased region" description="Basic residues" evidence="1">
    <location>
        <begin position="136"/>
        <end position="154"/>
    </location>
</feature>
<dbReference type="PANTHER" id="PTHR35145">
    <property type="entry name" value="CYTOPLASMIC PROTEIN-RELATED"/>
    <property type="match status" value="1"/>
</dbReference>
<feature type="region of interest" description="Disordered" evidence="1">
    <location>
        <begin position="133"/>
        <end position="154"/>
    </location>
</feature>
<gene>
    <name evidence="2" type="ORF">D9T17_05325</name>
</gene>
<evidence type="ECO:0008006" key="4">
    <source>
        <dbReference type="Google" id="ProtNLM"/>
    </source>
</evidence>
<reference evidence="2 3" key="1">
    <citation type="submission" date="2018-10" db="EMBL/GenBank/DDBJ databases">
        <title>The genome of Lysobacter enzymogenes OH11.</title>
        <authorList>
            <person name="Liu F."/>
            <person name="Zhao Y."/>
            <person name="Qian G."/>
            <person name="Chen Y."/>
            <person name="Xu H."/>
        </authorList>
    </citation>
    <scope>NUCLEOTIDE SEQUENCE [LARGE SCALE GENOMIC DNA]</scope>
    <source>
        <strain evidence="2 3">OH11</strain>
    </source>
</reference>
<dbReference type="Gene3D" id="3.90.1150.30">
    <property type="match status" value="1"/>
</dbReference>
<dbReference type="Proteomes" id="UP000275910">
    <property type="component" value="Unassembled WGS sequence"/>
</dbReference>
<evidence type="ECO:0000313" key="2">
    <source>
        <dbReference type="EMBL" id="ROU08210.1"/>
    </source>
</evidence>
<organism evidence="2 3">
    <name type="scientific">Lysobacter enzymogenes</name>
    <dbReference type="NCBI Taxonomy" id="69"/>
    <lineage>
        <taxon>Bacteria</taxon>
        <taxon>Pseudomonadati</taxon>
        <taxon>Pseudomonadota</taxon>
        <taxon>Gammaproteobacteria</taxon>
        <taxon>Lysobacterales</taxon>
        <taxon>Lysobacteraceae</taxon>
        <taxon>Lysobacter</taxon>
    </lineage>
</organism>
<protein>
    <recommendedName>
        <fullName evidence="4">MmcQ/YjbR family DNA-binding protein</fullName>
    </recommendedName>
</protein>
<dbReference type="EMBL" id="RCTY01000015">
    <property type="protein sequence ID" value="ROU08210.1"/>
    <property type="molecule type" value="Genomic_DNA"/>
</dbReference>
<accession>A0A3N2RL58</accession>
<dbReference type="InterPro" id="IPR007351">
    <property type="entry name" value="YjbR"/>
</dbReference>
<comment type="caution">
    <text evidence="2">The sequence shown here is derived from an EMBL/GenBank/DDBJ whole genome shotgun (WGS) entry which is preliminary data.</text>
</comment>
<dbReference type="AlphaFoldDB" id="A0A3N2RL58"/>